<reference evidence="3 4" key="1">
    <citation type="submission" date="2023-10" db="EMBL/GenBank/DDBJ databases">
        <title>Saccharopolyspora sp. nov., isolated from mangrove soil.</title>
        <authorList>
            <person name="Lu Y."/>
            <person name="Liu W."/>
        </authorList>
    </citation>
    <scope>NUCLEOTIDE SEQUENCE [LARGE SCALE GENOMIC DNA]</scope>
    <source>
        <strain evidence="3 4">S2-29</strain>
    </source>
</reference>
<dbReference type="RefSeq" id="WP_324265389.1">
    <property type="nucleotide sequence ID" value="NZ_JAWLNX010000006.1"/>
</dbReference>
<feature type="transmembrane region" description="Helical" evidence="1">
    <location>
        <begin position="109"/>
        <end position="129"/>
    </location>
</feature>
<feature type="domain" description="DUF3592" evidence="2">
    <location>
        <begin position="40"/>
        <end position="102"/>
    </location>
</feature>
<dbReference type="Pfam" id="PF12158">
    <property type="entry name" value="DUF3592"/>
    <property type="match status" value="1"/>
</dbReference>
<accession>A0ABU6A8F4</accession>
<evidence type="ECO:0000259" key="2">
    <source>
        <dbReference type="Pfam" id="PF12158"/>
    </source>
</evidence>
<keyword evidence="1" id="KW-1133">Transmembrane helix</keyword>
<protein>
    <submittedName>
        <fullName evidence="3">DUF3592 domain-containing protein</fullName>
    </submittedName>
</protein>
<feature type="transmembrane region" description="Helical" evidence="1">
    <location>
        <begin position="6"/>
        <end position="28"/>
    </location>
</feature>
<name>A0ABU6A8F4_9PSEU</name>
<evidence type="ECO:0000256" key="1">
    <source>
        <dbReference type="SAM" id="Phobius"/>
    </source>
</evidence>
<proteinExistence type="predicted"/>
<sequence>MGTDEAWFYIGLGVVLVPHFPLVAVMLLRTRARHRGWTHVTGTVTSVKTRRQTNGETRTAVRYRYVDATGQQRSGTDTPWLRAPRRKSQIAVMYDPDNPERSEASSMTWLYVLLPISAVLLALGLWSVAAGLHGLTG</sequence>
<evidence type="ECO:0000313" key="4">
    <source>
        <dbReference type="Proteomes" id="UP001327093"/>
    </source>
</evidence>
<keyword evidence="1" id="KW-0472">Membrane</keyword>
<evidence type="ECO:0000313" key="3">
    <source>
        <dbReference type="EMBL" id="MEB3367842.1"/>
    </source>
</evidence>
<organism evidence="3 4">
    <name type="scientific">Saccharopolyspora mangrovi</name>
    <dbReference type="NCBI Taxonomy" id="3082379"/>
    <lineage>
        <taxon>Bacteria</taxon>
        <taxon>Bacillati</taxon>
        <taxon>Actinomycetota</taxon>
        <taxon>Actinomycetes</taxon>
        <taxon>Pseudonocardiales</taxon>
        <taxon>Pseudonocardiaceae</taxon>
        <taxon>Saccharopolyspora</taxon>
    </lineage>
</organism>
<gene>
    <name evidence="3" type="ORF">R4I43_10530</name>
</gene>
<comment type="caution">
    <text evidence="3">The sequence shown here is derived from an EMBL/GenBank/DDBJ whole genome shotgun (WGS) entry which is preliminary data.</text>
</comment>
<dbReference type="InterPro" id="IPR021994">
    <property type="entry name" value="DUF3592"/>
</dbReference>
<dbReference type="EMBL" id="JAWLNX010000006">
    <property type="protein sequence ID" value="MEB3367842.1"/>
    <property type="molecule type" value="Genomic_DNA"/>
</dbReference>
<keyword evidence="4" id="KW-1185">Reference proteome</keyword>
<dbReference type="Proteomes" id="UP001327093">
    <property type="component" value="Unassembled WGS sequence"/>
</dbReference>
<keyword evidence="1" id="KW-0812">Transmembrane</keyword>